<dbReference type="OrthoDB" id="10487804at2759"/>
<protein>
    <recommendedName>
        <fullName evidence="2">LYR motif-containing protein Cup1-like N-terminal domain-containing protein</fullName>
    </recommendedName>
</protein>
<dbReference type="RefSeq" id="XP_002506726.1">
    <property type="nucleotide sequence ID" value="XM_002506680.1"/>
</dbReference>
<feature type="domain" description="LYR motif-containing protein Cup1-like N-terminal" evidence="2">
    <location>
        <begin position="47"/>
        <end position="127"/>
    </location>
</feature>
<dbReference type="AlphaFoldDB" id="C1EJ65"/>
<sequence length="381" mass="42940">MARGAPQQIRYEPSQPKTNSGGNCQAVEEEEETMMKHLQRAGEVIALYRRCLEVARLFPDPCGRNYLHYYVVEKFRKRSTETSPTIIGRHIKQGRNAVRRLRRSLHSRRDYQHVIELAYGRKGPFKHLLREAEIEASQPPKLARPPRFMLEPLPGASGETFTLASLEKFLDPSTREATGAAAAEREATEASARLQLAVLRELVPTRWVRRAKFAAPREEDASEEDASHPTKSPNDEAGRDRRAWKRDWLPAPWDVDRSPPHEVRGTSRGTGAEARPPSRHWSGASTAAWMVNHLALIRTTFVPAVEAMSADGAIGRAWRRLYASTLGEPRQRDALRVEGAPESWRDPHVPFKSTGLVLRFRDRVVDEIDPAGMGARDGDEA</sequence>
<evidence type="ECO:0000313" key="3">
    <source>
        <dbReference type="EMBL" id="ACO67984.1"/>
    </source>
</evidence>
<dbReference type="InterPro" id="IPR046896">
    <property type="entry name" value="Cup1-like_N"/>
</dbReference>
<dbReference type="Proteomes" id="UP000002009">
    <property type="component" value="Chromosome 16"/>
</dbReference>
<keyword evidence="4" id="KW-1185">Reference proteome</keyword>
<evidence type="ECO:0000313" key="4">
    <source>
        <dbReference type="Proteomes" id="UP000002009"/>
    </source>
</evidence>
<organism evidence="3 4">
    <name type="scientific">Micromonas commoda (strain RCC299 / NOUM17 / CCMP2709)</name>
    <name type="common">Picoplanktonic green alga</name>
    <dbReference type="NCBI Taxonomy" id="296587"/>
    <lineage>
        <taxon>Eukaryota</taxon>
        <taxon>Viridiplantae</taxon>
        <taxon>Chlorophyta</taxon>
        <taxon>Mamiellophyceae</taxon>
        <taxon>Mamiellales</taxon>
        <taxon>Mamiellaceae</taxon>
        <taxon>Micromonas</taxon>
    </lineage>
</organism>
<dbReference type="Pfam" id="PF20263">
    <property type="entry name" value="LYRM2-like"/>
    <property type="match status" value="1"/>
</dbReference>
<dbReference type="InParanoid" id="C1EJ65"/>
<evidence type="ECO:0000256" key="1">
    <source>
        <dbReference type="SAM" id="MobiDB-lite"/>
    </source>
</evidence>
<evidence type="ECO:0000259" key="2">
    <source>
        <dbReference type="Pfam" id="PF20263"/>
    </source>
</evidence>
<feature type="region of interest" description="Disordered" evidence="1">
    <location>
        <begin position="1"/>
        <end position="23"/>
    </location>
</feature>
<dbReference type="KEGG" id="mis:MICPUN_64823"/>
<proteinExistence type="predicted"/>
<reference evidence="3 4" key="1">
    <citation type="journal article" date="2009" name="Science">
        <title>Green evolution and dynamic adaptations revealed by genomes of the marine picoeukaryotes Micromonas.</title>
        <authorList>
            <person name="Worden A.Z."/>
            <person name="Lee J.H."/>
            <person name="Mock T."/>
            <person name="Rouze P."/>
            <person name="Simmons M.P."/>
            <person name="Aerts A.L."/>
            <person name="Allen A.E."/>
            <person name="Cuvelier M.L."/>
            <person name="Derelle E."/>
            <person name="Everett M.V."/>
            <person name="Foulon E."/>
            <person name="Grimwood J."/>
            <person name="Gundlach H."/>
            <person name="Henrissat B."/>
            <person name="Napoli C."/>
            <person name="McDonald S.M."/>
            <person name="Parker M.S."/>
            <person name="Rombauts S."/>
            <person name="Salamov A."/>
            <person name="Von Dassow P."/>
            <person name="Badger J.H."/>
            <person name="Coutinho P.M."/>
            <person name="Demir E."/>
            <person name="Dubchak I."/>
            <person name="Gentemann C."/>
            <person name="Eikrem W."/>
            <person name="Gready J.E."/>
            <person name="John U."/>
            <person name="Lanier W."/>
            <person name="Lindquist E.A."/>
            <person name="Lucas S."/>
            <person name="Mayer K.F."/>
            <person name="Moreau H."/>
            <person name="Not F."/>
            <person name="Otillar R."/>
            <person name="Panaud O."/>
            <person name="Pangilinan J."/>
            <person name="Paulsen I."/>
            <person name="Piegu B."/>
            <person name="Poliakov A."/>
            <person name="Robbens S."/>
            <person name="Schmutz J."/>
            <person name="Toulza E."/>
            <person name="Wyss T."/>
            <person name="Zelensky A."/>
            <person name="Zhou K."/>
            <person name="Armbrust E.V."/>
            <person name="Bhattacharya D."/>
            <person name="Goodenough U.W."/>
            <person name="Van de Peer Y."/>
            <person name="Grigoriev I.V."/>
        </authorList>
    </citation>
    <scope>NUCLEOTIDE SEQUENCE [LARGE SCALE GENOMIC DNA]</scope>
    <source>
        <strain evidence="4">RCC299 / NOUM17</strain>
    </source>
</reference>
<dbReference type="CDD" id="cd20273">
    <property type="entry name" value="Complex1_LYR_unchar"/>
    <property type="match status" value="1"/>
</dbReference>
<feature type="compositionally biased region" description="Basic and acidic residues" evidence="1">
    <location>
        <begin position="215"/>
        <end position="265"/>
    </location>
</feature>
<gene>
    <name evidence="3" type="ORF">MICPUN_64823</name>
</gene>
<accession>C1EJ65</accession>
<dbReference type="OMA" id="HVIELAY"/>
<dbReference type="EMBL" id="CP001334">
    <property type="protein sequence ID" value="ACO67984.1"/>
    <property type="molecule type" value="Genomic_DNA"/>
</dbReference>
<dbReference type="GeneID" id="8249806"/>
<feature type="region of interest" description="Disordered" evidence="1">
    <location>
        <begin position="214"/>
        <end position="281"/>
    </location>
</feature>
<name>C1EJ65_MICCC</name>